<dbReference type="Ensembl" id="ENSHHUT00000053593.1">
    <property type="protein sequence ID" value="ENSHHUP00000051771.1"/>
    <property type="gene ID" value="ENSHHUG00000031152.1"/>
</dbReference>
<keyword evidence="2" id="KW-0812">Transmembrane</keyword>
<reference evidence="3" key="2">
    <citation type="submission" date="2025-08" db="UniProtKB">
        <authorList>
            <consortium name="Ensembl"/>
        </authorList>
    </citation>
    <scope>IDENTIFICATION</scope>
</reference>
<dbReference type="SUPFAM" id="SSF50978">
    <property type="entry name" value="WD40 repeat-like"/>
    <property type="match status" value="1"/>
</dbReference>
<dbReference type="PANTHER" id="PTHR13950:SF13">
    <property type="entry name" value="DMX-LIKE PROTEIN 2"/>
    <property type="match status" value="1"/>
</dbReference>
<proteinExistence type="predicted"/>
<evidence type="ECO:0000256" key="1">
    <source>
        <dbReference type="PROSITE-ProRule" id="PRU00221"/>
    </source>
</evidence>
<dbReference type="InterPro" id="IPR036322">
    <property type="entry name" value="WD40_repeat_dom_sf"/>
</dbReference>
<reference evidence="3" key="3">
    <citation type="submission" date="2025-09" db="UniProtKB">
        <authorList>
            <consortium name="Ensembl"/>
        </authorList>
    </citation>
    <scope>IDENTIFICATION</scope>
</reference>
<dbReference type="InterPro" id="IPR001680">
    <property type="entry name" value="WD40_rpt"/>
</dbReference>
<reference evidence="4" key="1">
    <citation type="submission" date="2018-06" db="EMBL/GenBank/DDBJ databases">
        <title>Genome assembly of Danube salmon.</title>
        <authorList>
            <person name="Macqueen D.J."/>
            <person name="Gundappa M.K."/>
        </authorList>
    </citation>
    <scope>NUCLEOTIDE SEQUENCE [LARGE SCALE GENOMIC DNA]</scope>
</reference>
<dbReference type="GO" id="GO:0007035">
    <property type="term" value="P:vacuolar acidification"/>
    <property type="evidence" value="ECO:0007669"/>
    <property type="project" value="TreeGrafter"/>
</dbReference>
<keyword evidence="4" id="KW-1185">Reference proteome</keyword>
<dbReference type="AlphaFoldDB" id="A0A4W5NIG7"/>
<dbReference type="PROSITE" id="PS50294">
    <property type="entry name" value="WD_REPEATS_REGION"/>
    <property type="match status" value="1"/>
</dbReference>
<accession>A0A4W5NIG7</accession>
<dbReference type="PANTHER" id="PTHR13950">
    <property type="entry name" value="RABCONNECTIN-RELATED"/>
    <property type="match status" value="1"/>
</dbReference>
<evidence type="ECO:0000313" key="3">
    <source>
        <dbReference type="Ensembl" id="ENSHHUP00000051771.1"/>
    </source>
</evidence>
<organism evidence="3 4">
    <name type="scientific">Hucho hucho</name>
    <name type="common">huchen</name>
    <dbReference type="NCBI Taxonomy" id="62062"/>
    <lineage>
        <taxon>Eukaryota</taxon>
        <taxon>Metazoa</taxon>
        <taxon>Chordata</taxon>
        <taxon>Craniata</taxon>
        <taxon>Vertebrata</taxon>
        <taxon>Euteleostomi</taxon>
        <taxon>Actinopterygii</taxon>
        <taxon>Neopterygii</taxon>
        <taxon>Teleostei</taxon>
        <taxon>Protacanthopterygii</taxon>
        <taxon>Salmoniformes</taxon>
        <taxon>Salmonidae</taxon>
        <taxon>Salmoninae</taxon>
        <taxon>Hucho</taxon>
    </lineage>
</organism>
<evidence type="ECO:0000313" key="4">
    <source>
        <dbReference type="Proteomes" id="UP000314982"/>
    </source>
</evidence>
<dbReference type="InterPro" id="IPR015943">
    <property type="entry name" value="WD40/YVTN_repeat-like_dom_sf"/>
</dbReference>
<protein>
    <submittedName>
        <fullName evidence="3">Uncharacterized protein</fullName>
    </submittedName>
</protein>
<keyword evidence="1" id="KW-0853">WD repeat</keyword>
<dbReference type="PROSITE" id="PS50082">
    <property type="entry name" value="WD_REPEATS_2"/>
    <property type="match status" value="2"/>
</dbReference>
<sequence length="280" mass="30339">MSVCLCLSVSVSLFVCLCLCVFVCLCLFVSLCLSLFVCLSVCLSLSLFVCLCLCLCVCLSVSLQCGVSDGEGFLSVWQVNQTSSNPKPYVSWQCHSKTCGDFAFVTSSSLIATAGQSSDSRNVCLWDTLISPSNAMVHAFPCHENGATVLQYAPKQQLLISGGRKGFVCVFDIRQRQLLHTFQAHDSAVKALALDASEDFFVTGSAEGNMKVWKLAGQGLMHSFSTEHAKQSIFRNIGAGVMQVETCPGNRIFTCGADGTLKMRVLPDRYNIPSSIFDIL</sequence>
<dbReference type="Pfam" id="PF00400">
    <property type="entry name" value="WD40"/>
    <property type="match status" value="3"/>
</dbReference>
<keyword evidence="2" id="KW-1133">Transmembrane helix</keyword>
<name>A0A4W5NIG7_9TELE</name>
<dbReference type="SMART" id="SM00320">
    <property type="entry name" value="WD40"/>
    <property type="match status" value="4"/>
</dbReference>
<dbReference type="STRING" id="62062.ENSHHUP00000051771"/>
<feature type="repeat" description="WD" evidence="1">
    <location>
        <begin position="182"/>
        <end position="223"/>
    </location>
</feature>
<keyword evidence="2" id="KW-0472">Membrane</keyword>
<dbReference type="FunFam" id="2.130.10.10:FF:000093">
    <property type="entry name" value="DmX-like protein 1"/>
    <property type="match status" value="1"/>
</dbReference>
<dbReference type="InterPro" id="IPR052208">
    <property type="entry name" value="DmX-like/RAVE_component"/>
</dbReference>
<evidence type="ECO:0000256" key="2">
    <source>
        <dbReference type="SAM" id="Phobius"/>
    </source>
</evidence>
<dbReference type="Gene3D" id="2.130.10.10">
    <property type="entry name" value="YVTN repeat-like/Quinoprotein amine dehydrogenase"/>
    <property type="match status" value="1"/>
</dbReference>
<dbReference type="GO" id="GO:0043291">
    <property type="term" value="C:RAVE complex"/>
    <property type="evidence" value="ECO:0007669"/>
    <property type="project" value="TreeGrafter"/>
</dbReference>
<dbReference type="GeneTree" id="ENSGT00390000000096"/>
<feature type="repeat" description="WD" evidence="1">
    <location>
        <begin position="140"/>
        <end position="181"/>
    </location>
</feature>
<dbReference type="Proteomes" id="UP000314982">
    <property type="component" value="Unassembled WGS sequence"/>
</dbReference>
<feature type="transmembrane region" description="Helical" evidence="2">
    <location>
        <begin position="12"/>
        <end position="38"/>
    </location>
</feature>